<proteinExistence type="inferred from homology"/>
<dbReference type="AlphaFoldDB" id="A0A0K9P2S9"/>
<dbReference type="EMBL" id="LFYR01001258">
    <property type="protein sequence ID" value="KMZ63279.1"/>
    <property type="molecule type" value="Genomic_DNA"/>
</dbReference>
<comment type="caution">
    <text evidence="4">The sequence shown here is derived from an EMBL/GenBank/DDBJ whole genome shotgun (WGS) entry which is preliminary data.</text>
</comment>
<dbReference type="STRING" id="29655.A0A0K9P2S9"/>
<accession>A0A0K9P2S9</accession>
<feature type="coiled-coil region" evidence="3">
    <location>
        <begin position="78"/>
        <end position="126"/>
    </location>
</feature>
<dbReference type="PANTHER" id="PTHR32054">
    <property type="entry name" value="HEAVY CHAIN, PUTATIVE, EXPRESSED-RELATED-RELATED"/>
    <property type="match status" value="1"/>
</dbReference>
<keyword evidence="2 3" id="KW-0175">Coiled coil</keyword>
<protein>
    <submittedName>
        <fullName evidence="4">Uncharacterized protein</fullName>
    </submittedName>
</protein>
<evidence type="ECO:0000256" key="1">
    <source>
        <dbReference type="ARBA" id="ARBA00005485"/>
    </source>
</evidence>
<dbReference type="GO" id="GO:0009904">
    <property type="term" value="P:chloroplast accumulation movement"/>
    <property type="evidence" value="ECO:0000318"/>
    <property type="project" value="GO_Central"/>
</dbReference>
<evidence type="ECO:0000313" key="5">
    <source>
        <dbReference type="Proteomes" id="UP000036987"/>
    </source>
</evidence>
<gene>
    <name evidence="4" type="ORF">ZOSMA_41G01220</name>
</gene>
<keyword evidence="5" id="KW-1185">Reference proteome</keyword>
<sequence>MDLEGRSEIDTTTPFRSVKEAVAIFGERVLVGEVYSSKNQQVSNYMLAVINYFFDLSDYQLPPKLISNVKKQGAVFRKSSIVVELEEAKQQLEKAREERLAMADCLNSLKKDLHNTRIELLQYRQLQGRRDIDDDEKHTGTLDISDIKEVKSLPSVGESTSAAREFERKRSVRFSDAPMIYHEVPATLADRENPSASSNGEIPKKKNHNMTKMKKTVSVGFIGGIFTKNKR</sequence>
<evidence type="ECO:0000313" key="4">
    <source>
        <dbReference type="EMBL" id="KMZ63279.1"/>
    </source>
</evidence>
<dbReference type="OMA" id="ENKIMAY"/>
<dbReference type="GO" id="GO:0009903">
    <property type="term" value="P:chloroplast avoidance movement"/>
    <property type="evidence" value="ECO:0000318"/>
    <property type="project" value="GO_Central"/>
</dbReference>
<organism evidence="4 5">
    <name type="scientific">Zostera marina</name>
    <name type="common">Eelgrass</name>
    <dbReference type="NCBI Taxonomy" id="29655"/>
    <lineage>
        <taxon>Eukaryota</taxon>
        <taxon>Viridiplantae</taxon>
        <taxon>Streptophyta</taxon>
        <taxon>Embryophyta</taxon>
        <taxon>Tracheophyta</taxon>
        <taxon>Spermatophyta</taxon>
        <taxon>Magnoliopsida</taxon>
        <taxon>Liliopsida</taxon>
        <taxon>Zosteraceae</taxon>
        <taxon>Zostera</taxon>
    </lineage>
</organism>
<reference evidence="5" key="1">
    <citation type="journal article" date="2016" name="Nature">
        <title>The genome of the seagrass Zostera marina reveals angiosperm adaptation to the sea.</title>
        <authorList>
            <person name="Olsen J.L."/>
            <person name="Rouze P."/>
            <person name="Verhelst B."/>
            <person name="Lin Y.-C."/>
            <person name="Bayer T."/>
            <person name="Collen J."/>
            <person name="Dattolo E."/>
            <person name="De Paoli E."/>
            <person name="Dittami S."/>
            <person name="Maumus F."/>
            <person name="Michel G."/>
            <person name="Kersting A."/>
            <person name="Lauritano C."/>
            <person name="Lohaus R."/>
            <person name="Toepel M."/>
            <person name="Tonon T."/>
            <person name="Vanneste K."/>
            <person name="Amirebrahimi M."/>
            <person name="Brakel J."/>
            <person name="Bostroem C."/>
            <person name="Chovatia M."/>
            <person name="Grimwood J."/>
            <person name="Jenkins J.W."/>
            <person name="Jueterbock A."/>
            <person name="Mraz A."/>
            <person name="Stam W.T."/>
            <person name="Tice H."/>
            <person name="Bornberg-Bauer E."/>
            <person name="Green P.J."/>
            <person name="Pearson G.A."/>
            <person name="Procaccini G."/>
            <person name="Duarte C.M."/>
            <person name="Schmutz J."/>
            <person name="Reusch T.B.H."/>
            <person name="Van de Peer Y."/>
        </authorList>
    </citation>
    <scope>NUCLEOTIDE SEQUENCE [LARGE SCALE GENOMIC DNA]</scope>
    <source>
        <strain evidence="5">cv. Finnish</strain>
    </source>
</reference>
<dbReference type="Proteomes" id="UP000036987">
    <property type="component" value="Unassembled WGS sequence"/>
</dbReference>
<dbReference type="PANTHER" id="PTHR32054:SF9">
    <property type="entry name" value="OS04G0116200 PROTEIN"/>
    <property type="match status" value="1"/>
</dbReference>
<dbReference type="OrthoDB" id="4585693at2759"/>
<comment type="similarity">
    <text evidence="1">Belongs to the WEB family.</text>
</comment>
<evidence type="ECO:0000256" key="2">
    <source>
        <dbReference type="ARBA" id="ARBA00023054"/>
    </source>
</evidence>
<evidence type="ECO:0000256" key="3">
    <source>
        <dbReference type="SAM" id="Coils"/>
    </source>
</evidence>
<name>A0A0K9P2S9_ZOSMR</name>
<dbReference type="GO" id="GO:0005829">
    <property type="term" value="C:cytosol"/>
    <property type="evidence" value="ECO:0000318"/>
    <property type="project" value="GO_Central"/>
</dbReference>